<dbReference type="GO" id="GO:0003735">
    <property type="term" value="F:structural constituent of ribosome"/>
    <property type="evidence" value="ECO:0007669"/>
    <property type="project" value="InterPro"/>
</dbReference>
<evidence type="ECO:0000313" key="5">
    <source>
        <dbReference type="EMBL" id="PIV87017.1"/>
    </source>
</evidence>
<comment type="similarity">
    <text evidence="1">Belongs to the universal ribosomal protein uL23 family.</text>
</comment>
<comment type="caution">
    <text evidence="5">The sequence shown here is derived from an EMBL/GenBank/DDBJ whole genome shotgun (WGS) entry which is preliminary data.</text>
</comment>
<dbReference type="Pfam" id="PF00276">
    <property type="entry name" value="Ribosomal_L23"/>
    <property type="match status" value="1"/>
</dbReference>
<gene>
    <name evidence="5" type="primary">rplW</name>
    <name evidence="5" type="ORF">COW49_02005</name>
</gene>
<feature type="non-terminal residue" evidence="5">
    <location>
        <position position="1"/>
    </location>
</feature>
<evidence type="ECO:0000256" key="1">
    <source>
        <dbReference type="ARBA" id="ARBA00006700"/>
    </source>
</evidence>
<protein>
    <recommendedName>
        <fullName evidence="4">50S ribosomal protein L23</fullName>
    </recommendedName>
</protein>
<evidence type="ECO:0000256" key="4">
    <source>
        <dbReference type="ARBA" id="ARBA00035481"/>
    </source>
</evidence>
<proteinExistence type="inferred from homology"/>
<dbReference type="Gene3D" id="3.30.70.330">
    <property type="match status" value="1"/>
</dbReference>
<name>A0A2M7FD33_9BACT</name>
<dbReference type="InterPro" id="IPR012677">
    <property type="entry name" value="Nucleotide-bd_a/b_plait_sf"/>
</dbReference>
<evidence type="ECO:0000256" key="3">
    <source>
        <dbReference type="ARBA" id="ARBA00023274"/>
    </source>
</evidence>
<dbReference type="GO" id="GO:0005840">
    <property type="term" value="C:ribosome"/>
    <property type="evidence" value="ECO:0007669"/>
    <property type="project" value="UniProtKB-KW"/>
</dbReference>
<keyword evidence="3" id="KW-0687">Ribonucleoprotein</keyword>
<dbReference type="AlphaFoldDB" id="A0A2M7FD33"/>
<evidence type="ECO:0000256" key="2">
    <source>
        <dbReference type="ARBA" id="ARBA00022980"/>
    </source>
</evidence>
<sequence>QIAGAIKEIYKVEPCKIRIVNLPAKRKAMRTKRGIGTRAARRKAYVYLNAGDTIQFA</sequence>
<dbReference type="Proteomes" id="UP000228497">
    <property type="component" value="Unassembled WGS sequence"/>
</dbReference>
<dbReference type="GO" id="GO:0006412">
    <property type="term" value="P:translation"/>
    <property type="evidence" value="ECO:0007669"/>
    <property type="project" value="InterPro"/>
</dbReference>
<reference evidence="6" key="1">
    <citation type="submission" date="2017-09" db="EMBL/GenBank/DDBJ databases">
        <title>Depth-based differentiation of microbial function through sediment-hosted aquifers and enrichment of novel symbionts in the deep terrestrial subsurface.</title>
        <authorList>
            <person name="Probst A.J."/>
            <person name="Ladd B."/>
            <person name="Jarett J.K."/>
            <person name="Geller-Mcgrath D.E."/>
            <person name="Sieber C.M.K."/>
            <person name="Emerson J.B."/>
            <person name="Anantharaman K."/>
            <person name="Thomas B.C."/>
            <person name="Malmstrom R."/>
            <person name="Stieglmeier M."/>
            <person name="Klingl A."/>
            <person name="Woyke T."/>
            <person name="Ryan C.M."/>
            <person name="Banfield J.F."/>
        </authorList>
    </citation>
    <scope>NUCLEOTIDE SEQUENCE [LARGE SCALE GENOMIC DNA]</scope>
</reference>
<dbReference type="EMBL" id="PFFD01000092">
    <property type="protein sequence ID" value="PIV87017.1"/>
    <property type="molecule type" value="Genomic_DNA"/>
</dbReference>
<dbReference type="InterPro" id="IPR012678">
    <property type="entry name" value="Ribosomal_uL23/eL15/eS24_sf"/>
</dbReference>
<organism evidence="5 6">
    <name type="scientific">Candidatus Kaiserbacteria bacterium CG17_big_fil_post_rev_8_21_14_2_50_51_7</name>
    <dbReference type="NCBI Taxonomy" id="1974613"/>
    <lineage>
        <taxon>Bacteria</taxon>
        <taxon>Candidatus Kaiseribacteriota</taxon>
    </lineage>
</organism>
<evidence type="ECO:0000313" key="6">
    <source>
        <dbReference type="Proteomes" id="UP000228497"/>
    </source>
</evidence>
<dbReference type="SUPFAM" id="SSF54189">
    <property type="entry name" value="Ribosomal proteins S24e, L23 and L15e"/>
    <property type="match status" value="1"/>
</dbReference>
<accession>A0A2M7FD33</accession>
<dbReference type="GO" id="GO:1990904">
    <property type="term" value="C:ribonucleoprotein complex"/>
    <property type="evidence" value="ECO:0007669"/>
    <property type="project" value="UniProtKB-KW"/>
</dbReference>
<keyword evidence="2 5" id="KW-0689">Ribosomal protein</keyword>
<dbReference type="InterPro" id="IPR013025">
    <property type="entry name" value="Ribosomal_uL23-like"/>
</dbReference>